<evidence type="ECO:0000313" key="1">
    <source>
        <dbReference type="EMBL" id="XDQ76530.1"/>
    </source>
</evidence>
<accession>A0AB39T7G5</accession>
<organism evidence="1">
    <name type="scientific">Streptomyces sp. R44</name>
    <dbReference type="NCBI Taxonomy" id="3238633"/>
    <lineage>
        <taxon>Bacteria</taxon>
        <taxon>Bacillati</taxon>
        <taxon>Actinomycetota</taxon>
        <taxon>Actinomycetes</taxon>
        <taxon>Kitasatosporales</taxon>
        <taxon>Streptomycetaceae</taxon>
        <taxon>Streptomyces</taxon>
    </lineage>
</organism>
<reference evidence="1" key="1">
    <citation type="submission" date="2024-07" db="EMBL/GenBank/DDBJ databases">
        <authorList>
            <person name="Yu S.T."/>
        </authorList>
    </citation>
    <scope>NUCLEOTIDE SEQUENCE</scope>
    <source>
        <strain evidence="1">R44</strain>
    </source>
</reference>
<sequence length="41" mass="4525">MLPRRVIADGFKDVFVQGGGARAVGLSEVQLRDIAYLDVEY</sequence>
<name>A0AB39T7G5_9ACTN</name>
<gene>
    <name evidence="1" type="ORF">AB5J54_41190</name>
</gene>
<dbReference type="RefSeq" id="WP_369149156.1">
    <property type="nucleotide sequence ID" value="NZ_CP163444.1"/>
</dbReference>
<dbReference type="AlphaFoldDB" id="A0AB39T7G5"/>
<dbReference type="EMBL" id="CP163444">
    <property type="protein sequence ID" value="XDQ76530.1"/>
    <property type="molecule type" value="Genomic_DNA"/>
</dbReference>
<proteinExistence type="predicted"/>
<protein>
    <submittedName>
        <fullName evidence="1">Uncharacterized protein</fullName>
    </submittedName>
</protein>